<dbReference type="VEuPathDB" id="FungiDB:CLCR_00934"/>
<dbReference type="OrthoDB" id="410198at2759"/>
<protein>
    <recommendedName>
        <fullName evidence="1">N-acetyltransferase domain-containing protein</fullName>
    </recommendedName>
</protein>
<dbReference type="SUPFAM" id="SSF55729">
    <property type="entry name" value="Acyl-CoA N-acyltransferases (Nat)"/>
    <property type="match status" value="1"/>
</dbReference>
<dbReference type="Pfam" id="PF13508">
    <property type="entry name" value="Acetyltransf_7"/>
    <property type="match status" value="1"/>
</dbReference>
<dbReference type="STRING" id="86049.A0A1C1D137"/>
<dbReference type="EMBL" id="LGRB01000004">
    <property type="protein sequence ID" value="OCT54434.1"/>
    <property type="molecule type" value="Genomic_DNA"/>
</dbReference>
<dbReference type="PANTHER" id="PTHR42791">
    <property type="entry name" value="GNAT FAMILY ACETYLTRANSFERASE"/>
    <property type="match status" value="1"/>
</dbReference>
<name>A0A1C1D137_9EURO</name>
<dbReference type="PANTHER" id="PTHR42791:SF16">
    <property type="entry name" value="N-ACETYLTRANSFERASE DOMAIN-CONTAINING PROTEIN"/>
    <property type="match status" value="1"/>
</dbReference>
<evidence type="ECO:0000313" key="2">
    <source>
        <dbReference type="EMBL" id="OCT54434.1"/>
    </source>
</evidence>
<evidence type="ECO:0000259" key="1">
    <source>
        <dbReference type="PROSITE" id="PS51186"/>
    </source>
</evidence>
<organism evidence="2 3">
    <name type="scientific">Cladophialophora carrionii</name>
    <dbReference type="NCBI Taxonomy" id="86049"/>
    <lineage>
        <taxon>Eukaryota</taxon>
        <taxon>Fungi</taxon>
        <taxon>Dikarya</taxon>
        <taxon>Ascomycota</taxon>
        <taxon>Pezizomycotina</taxon>
        <taxon>Eurotiomycetes</taxon>
        <taxon>Chaetothyriomycetidae</taxon>
        <taxon>Chaetothyriales</taxon>
        <taxon>Herpotrichiellaceae</taxon>
        <taxon>Cladophialophora</taxon>
    </lineage>
</organism>
<dbReference type="Proteomes" id="UP000094526">
    <property type="component" value="Unassembled WGS sequence"/>
</dbReference>
<dbReference type="InterPro" id="IPR052523">
    <property type="entry name" value="Trichothecene_AcTrans"/>
</dbReference>
<dbReference type="Gene3D" id="3.40.630.30">
    <property type="match status" value="1"/>
</dbReference>
<gene>
    <name evidence="2" type="ORF">CLCR_00934</name>
</gene>
<sequence length="248" mass="27887">MHVRPALVRDLSDLGTVATNAMFDDELTRFLAPHRHEHPACLRIGFLRRAKKRFYDGHVVLAGVSDRHDSWWNGEDKVVGYLSAISSTQKSANERKPGFPSTWNELELQLLRLEELMEWYSFADRSLCRSAWLQFFNTMAGNGPLDDIKQHWEIDHLSVEPAYQGKGFGSMLVKYVQEFAARDNLPVALHASEQGRSLYKKLGFSDVGAVDMGAGQVHEAMAWYPPDAVTASPAAKKLDDNATEKPVL</sequence>
<dbReference type="eggNOG" id="ENOG502STYZ">
    <property type="taxonomic scope" value="Eukaryota"/>
</dbReference>
<dbReference type="VEuPathDB" id="FungiDB:G647_01697"/>
<dbReference type="InterPro" id="IPR016181">
    <property type="entry name" value="Acyl_CoA_acyltransferase"/>
</dbReference>
<accession>A0A1C1D137</accession>
<dbReference type="GO" id="GO:0016747">
    <property type="term" value="F:acyltransferase activity, transferring groups other than amino-acyl groups"/>
    <property type="evidence" value="ECO:0007669"/>
    <property type="project" value="InterPro"/>
</dbReference>
<dbReference type="CDD" id="cd04301">
    <property type="entry name" value="NAT_SF"/>
    <property type="match status" value="1"/>
</dbReference>
<evidence type="ECO:0000313" key="3">
    <source>
        <dbReference type="Proteomes" id="UP000094526"/>
    </source>
</evidence>
<comment type="caution">
    <text evidence="2">The sequence shown here is derived from an EMBL/GenBank/DDBJ whole genome shotgun (WGS) entry which is preliminary data.</text>
</comment>
<feature type="domain" description="N-acetyltransferase" evidence="1">
    <location>
        <begin position="87"/>
        <end position="239"/>
    </location>
</feature>
<dbReference type="PROSITE" id="PS51186">
    <property type="entry name" value="GNAT"/>
    <property type="match status" value="1"/>
</dbReference>
<dbReference type="InterPro" id="IPR000182">
    <property type="entry name" value="GNAT_dom"/>
</dbReference>
<keyword evidence="3" id="KW-1185">Reference proteome</keyword>
<reference evidence="3" key="1">
    <citation type="submission" date="2015-07" db="EMBL/GenBank/DDBJ databases">
        <authorList>
            <person name="Teixeira M.M."/>
            <person name="Souza R.C."/>
            <person name="Almeida L.G."/>
            <person name="Vicente V.A."/>
            <person name="de Hoog S."/>
            <person name="Bocca A.L."/>
            <person name="de Almeida S.R."/>
            <person name="Vasconcelos A.T."/>
            <person name="Felipe M.S."/>
        </authorList>
    </citation>
    <scope>NUCLEOTIDE SEQUENCE [LARGE SCALE GENOMIC DNA]</scope>
    <source>
        <strain evidence="3">KSF</strain>
    </source>
</reference>
<dbReference type="AlphaFoldDB" id="A0A1C1D137"/>
<proteinExistence type="predicted"/>